<evidence type="ECO:0000256" key="11">
    <source>
        <dbReference type="PROSITE-ProRule" id="PRU00042"/>
    </source>
</evidence>
<dbReference type="InterPro" id="IPR051497">
    <property type="entry name" value="Dev/Hematopoietic_TF"/>
</dbReference>
<dbReference type="Pfam" id="PF00096">
    <property type="entry name" value="zf-C2H2"/>
    <property type="match status" value="3"/>
</dbReference>
<evidence type="ECO:0000256" key="1">
    <source>
        <dbReference type="ARBA" id="ARBA00004123"/>
    </source>
</evidence>
<keyword evidence="2" id="KW-1017">Isopeptide bond</keyword>
<feature type="compositionally biased region" description="Polar residues" evidence="12">
    <location>
        <begin position="515"/>
        <end position="548"/>
    </location>
</feature>
<name>A0A6V7V841_MELEN</name>
<comment type="caution">
    <text evidence="14">The sequence shown here is derived from an EMBL/GenBank/DDBJ whole genome shotgun (WGS) entry which is preliminary data.</text>
</comment>
<feature type="region of interest" description="Disordered" evidence="12">
    <location>
        <begin position="380"/>
        <end position="424"/>
    </location>
</feature>
<organism evidence="14 15">
    <name type="scientific">Meloidogyne enterolobii</name>
    <name type="common">Root-knot nematode worm</name>
    <name type="synonym">Meloidogyne mayaguensis</name>
    <dbReference type="NCBI Taxonomy" id="390850"/>
    <lineage>
        <taxon>Eukaryota</taxon>
        <taxon>Metazoa</taxon>
        <taxon>Ecdysozoa</taxon>
        <taxon>Nematoda</taxon>
        <taxon>Chromadorea</taxon>
        <taxon>Rhabditida</taxon>
        <taxon>Tylenchina</taxon>
        <taxon>Tylenchomorpha</taxon>
        <taxon>Tylenchoidea</taxon>
        <taxon>Meloidogynidae</taxon>
        <taxon>Meloidogyninae</taxon>
        <taxon>Meloidogyne</taxon>
    </lineage>
</organism>
<evidence type="ECO:0000256" key="10">
    <source>
        <dbReference type="ARBA" id="ARBA00023242"/>
    </source>
</evidence>
<dbReference type="GO" id="GO:0000978">
    <property type="term" value="F:RNA polymerase II cis-regulatory region sequence-specific DNA binding"/>
    <property type="evidence" value="ECO:0007669"/>
    <property type="project" value="TreeGrafter"/>
</dbReference>
<sequence length="682" mass="72372">MAEKAGGENAAKDSPPPSTRRLMATNDEQQQRNSRQSSNNHLTATFAEQLNSAAFLTSGFSSNGTAGGGGEGLLLLVSHSCMLCNRVGMALYSVNDFFQPHVLAAIQNYYIQLGQQQSPQHLSQQNSNVSNNCNGNSFTSNIISPNNISSPTATAAILQQAASAAKNAGTSSSSSNTLFGLNQQQQHSSSVTVTSASTILGLANLMAAAKRYGNSSSSGGCVTPTKIFCNNSSDIVFQQNSGNEVQQQHSSVSRQLSSSIPLINNSNITPQTGGVISSPVGGGILRRSPLLSQLASPTAPSTSFSPSPVNAINKTQNNRLLTPSRRTCSAANVLSIAASLTPHSSIEIGTFPGSESGIPTATDCEENEDNDGDIELDVSGDIEDGRKEGNGNEVINEGTNKNESNKNLPILEDGELAEPAAKRDPKAKKDRCSFCQKVFTNRSNLIVHLRSHTGEKPYKCQLCPYACAQSSKLTRHMRTHGQQGKEVFNCSICQMPFSVHSTLEKHMRKCVVQNGYGNNSSSKNDKQIPTTTSATEQTENDVDTANNHQQQSSQQQQNLADTLKHIPDANSIAALLELSKGPSNSLVETRNNIEGEVASASCNASSSLPHNIAQSNRLVLNWLQALNVNAQTSNVTTLIGPNSGESLPVEAHVAAGEPDIETDPDITEAADLAIKKERSTPV</sequence>
<feature type="compositionally biased region" description="Polar residues" evidence="12">
    <location>
        <begin position="397"/>
        <end position="407"/>
    </location>
</feature>
<evidence type="ECO:0000256" key="12">
    <source>
        <dbReference type="SAM" id="MobiDB-lite"/>
    </source>
</evidence>
<dbReference type="FunFam" id="3.30.160.60:FF:000046">
    <property type="entry name" value="Putative B-cell lymphoma/leukemia 11A"/>
    <property type="match status" value="1"/>
</dbReference>
<dbReference type="InterPro" id="IPR013087">
    <property type="entry name" value="Znf_C2H2_type"/>
</dbReference>
<dbReference type="PANTHER" id="PTHR45993">
    <property type="entry name" value="B-CELL LYMPHOMA/LEUKEMIA 11"/>
    <property type="match status" value="1"/>
</dbReference>
<protein>
    <recommendedName>
        <fullName evidence="13">C2H2-type domain-containing protein</fullName>
    </recommendedName>
</protein>
<evidence type="ECO:0000256" key="9">
    <source>
        <dbReference type="ARBA" id="ARBA00023163"/>
    </source>
</evidence>
<keyword evidence="6" id="KW-0862">Zinc</keyword>
<feature type="domain" description="C2H2-type" evidence="13">
    <location>
        <begin position="430"/>
        <end position="457"/>
    </location>
</feature>
<dbReference type="GO" id="GO:0003700">
    <property type="term" value="F:DNA-binding transcription factor activity"/>
    <property type="evidence" value="ECO:0007669"/>
    <property type="project" value="TreeGrafter"/>
</dbReference>
<proteinExistence type="predicted"/>
<dbReference type="SMART" id="SM00355">
    <property type="entry name" value="ZnF_C2H2"/>
    <property type="match status" value="3"/>
</dbReference>
<evidence type="ECO:0000256" key="8">
    <source>
        <dbReference type="ARBA" id="ARBA00023015"/>
    </source>
</evidence>
<feature type="region of interest" description="Disordered" evidence="12">
    <location>
        <begin position="1"/>
        <end position="38"/>
    </location>
</feature>
<dbReference type="GO" id="GO:0006357">
    <property type="term" value="P:regulation of transcription by RNA polymerase II"/>
    <property type="evidence" value="ECO:0007669"/>
    <property type="project" value="TreeGrafter"/>
</dbReference>
<feature type="domain" description="C2H2-type" evidence="13">
    <location>
        <begin position="488"/>
        <end position="518"/>
    </location>
</feature>
<reference evidence="14 15" key="1">
    <citation type="submission" date="2020-08" db="EMBL/GenBank/DDBJ databases">
        <authorList>
            <person name="Koutsovoulos G."/>
            <person name="Danchin GJ E."/>
        </authorList>
    </citation>
    <scope>NUCLEOTIDE SEQUENCE [LARGE SCALE GENOMIC DNA]</scope>
</reference>
<dbReference type="OrthoDB" id="10046198at2759"/>
<keyword evidence="7" id="KW-0832">Ubl conjugation</keyword>
<gene>
    <name evidence="14" type="ORF">MENT_LOCUS21798</name>
</gene>
<dbReference type="InterPro" id="IPR036236">
    <property type="entry name" value="Znf_C2H2_sf"/>
</dbReference>
<feature type="region of interest" description="Disordered" evidence="12">
    <location>
        <begin position="515"/>
        <end position="559"/>
    </location>
</feature>
<evidence type="ECO:0000256" key="4">
    <source>
        <dbReference type="ARBA" id="ARBA00022737"/>
    </source>
</evidence>
<accession>A0A6V7V841</accession>
<dbReference type="PROSITE" id="PS50157">
    <property type="entry name" value="ZINC_FINGER_C2H2_2"/>
    <property type="match status" value="3"/>
</dbReference>
<evidence type="ECO:0000313" key="14">
    <source>
        <dbReference type="EMBL" id="CAD2170391.1"/>
    </source>
</evidence>
<dbReference type="GO" id="GO:0008270">
    <property type="term" value="F:zinc ion binding"/>
    <property type="evidence" value="ECO:0007669"/>
    <property type="project" value="UniProtKB-KW"/>
</dbReference>
<keyword evidence="5 11" id="KW-0863">Zinc-finger</keyword>
<keyword evidence="8" id="KW-0805">Transcription regulation</keyword>
<dbReference type="Proteomes" id="UP000580250">
    <property type="component" value="Unassembled WGS sequence"/>
</dbReference>
<keyword evidence="3" id="KW-0479">Metal-binding</keyword>
<dbReference type="PANTHER" id="PTHR45993:SF6">
    <property type="entry name" value="C2H2-TYPE DOMAIN-CONTAINING PROTEIN"/>
    <property type="match status" value="1"/>
</dbReference>
<evidence type="ECO:0000256" key="7">
    <source>
        <dbReference type="ARBA" id="ARBA00022843"/>
    </source>
</evidence>
<comment type="subcellular location">
    <subcellularLocation>
        <location evidence="1">Nucleus</location>
    </subcellularLocation>
</comment>
<keyword evidence="4" id="KW-0677">Repeat</keyword>
<keyword evidence="9" id="KW-0804">Transcription</keyword>
<evidence type="ECO:0000256" key="6">
    <source>
        <dbReference type="ARBA" id="ARBA00022833"/>
    </source>
</evidence>
<keyword evidence="10" id="KW-0539">Nucleus</keyword>
<evidence type="ECO:0000256" key="3">
    <source>
        <dbReference type="ARBA" id="ARBA00022723"/>
    </source>
</evidence>
<evidence type="ECO:0000256" key="5">
    <source>
        <dbReference type="ARBA" id="ARBA00022771"/>
    </source>
</evidence>
<evidence type="ECO:0000313" key="15">
    <source>
        <dbReference type="Proteomes" id="UP000580250"/>
    </source>
</evidence>
<evidence type="ECO:0000256" key="2">
    <source>
        <dbReference type="ARBA" id="ARBA00022499"/>
    </source>
</evidence>
<dbReference type="GO" id="GO:0005634">
    <property type="term" value="C:nucleus"/>
    <property type="evidence" value="ECO:0007669"/>
    <property type="project" value="UniProtKB-SubCell"/>
</dbReference>
<feature type="domain" description="C2H2-type" evidence="13">
    <location>
        <begin position="458"/>
        <end position="485"/>
    </location>
</feature>
<dbReference type="AlphaFoldDB" id="A0A6V7V841"/>
<dbReference type="PROSITE" id="PS00028">
    <property type="entry name" value="ZINC_FINGER_C2H2_1"/>
    <property type="match status" value="2"/>
</dbReference>
<dbReference type="SUPFAM" id="SSF57667">
    <property type="entry name" value="beta-beta-alpha zinc fingers"/>
    <property type="match status" value="2"/>
</dbReference>
<dbReference type="EMBL" id="CAJEWN010000168">
    <property type="protein sequence ID" value="CAD2170391.1"/>
    <property type="molecule type" value="Genomic_DNA"/>
</dbReference>
<evidence type="ECO:0000259" key="13">
    <source>
        <dbReference type="PROSITE" id="PS50157"/>
    </source>
</evidence>
<dbReference type="Gene3D" id="3.30.160.60">
    <property type="entry name" value="Classic Zinc Finger"/>
    <property type="match status" value="2"/>
</dbReference>